<dbReference type="EMBL" id="JAGDFL010000364">
    <property type="protein sequence ID" value="KAG7391151.1"/>
    <property type="molecule type" value="Genomic_DNA"/>
</dbReference>
<dbReference type="Proteomes" id="UP000693981">
    <property type="component" value="Unassembled WGS sequence"/>
</dbReference>
<sequence>MVVASAGTAWVRRLAVLVSACALLPTVVTADCAAGSSTFTTEGCSGCNEFAVCLGYSSSDDCSGSFCETTDDCTYQCMNVSDVTPTVVMLIDFGGYKSAQEVASIKAGSYSDKDFTGYMFPDLTSEWPSASNDDVTAVGTIDLPPTATTFILSGGTADVEYPKGKVASVTLTSDFISSETQVTKVVISNLDIDDQVGALPGLLPSSVQVIDLSNTLISEFPAELSTLPSLQQIFMDNNYVTTVDTLDVIDTISMLSLENNNIHTFSGVFSNLSFLWVASP</sequence>
<feature type="signal peptide" evidence="1">
    <location>
        <begin position="1"/>
        <end position="30"/>
    </location>
</feature>
<organism evidence="2 3">
    <name type="scientific">Phytophthora boehmeriae</name>
    <dbReference type="NCBI Taxonomy" id="109152"/>
    <lineage>
        <taxon>Eukaryota</taxon>
        <taxon>Sar</taxon>
        <taxon>Stramenopiles</taxon>
        <taxon>Oomycota</taxon>
        <taxon>Peronosporomycetes</taxon>
        <taxon>Peronosporales</taxon>
        <taxon>Peronosporaceae</taxon>
        <taxon>Phytophthora</taxon>
    </lineage>
</organism>
<keyword evidence="3" id="KW-1185">Reference proteome</keyword>
<dbReference type="AlphaFoldDB" id="A0A8T1WD74"/>
<feature type="chain" id="PRO_5035848296" description="TKL protein kinase" evidence="1">
    <location>
        <begin position="31"/>
        <end position="280"/>
    </location>
</feature>
<evidence type="ECO:0000256" key="1">
    <source>
        <dbReference type="SAM" id="SignalP"/>
    </source>
</evidence>
<evidence type="ECO:0000313" key="3">
    <source>
        <dbReference type="Proteomes" id="UP000693981"/>
    </source>
</evidence>
<comment type="caution">
    <text evidence="2">The sequence shown here is derived from an EMBL/GenBank/DDBJ whole genome shotgun (WGS) entry which is preliminary data.</text>
</comment>
<name>A0A8T1WD74_9STRA</name>
<accession>A0A8T1WD74</accession>
<protein>
    <recommendedName>
        <fullName evidence="4">TKL protein kinase</fullName>
    </recommendedName>
</protein>
<dbReference type="OrthoDB" id="164695at2759"/>
<evidence type="ECO:0000313" key="2">
    <source>
        <dbReference type="EMBL" id="KAG7391151.1"/>
    </source>
</evidence>
<keyword evidence="1" id="KW-0732">Signal</keyword>
<proteinExistence type="predicted"/>
<reference evidence="2" key="1">
    <citation type="submission" date="2021-02" db="EMBL/GenBank/DDBJ databases">
        <authorList>
            <person name="Palmer J.M."/>
        </authorList>
    </citation>
    <scope>NUCLEOTIDE SEQUENCE</scope>
    <source>
        <strain evidence="2">SCRP23</strain>
    </source>
</reference>
<gene>
    <name evidence="2" type="ORF">PHYBOEH_006778</name>
</gene>
<evidence type="ECO:0008006" key="4">
    <source>
        <dbReference type="Google" id="ProtNLM"/>
    </source>
</evidence>